<protein>
    <submittedName>
        <fullName evidence="1">Uncharacterized protein</fullName>
    </submittedName>
</protein>
<dbReference type="EMBL" id="CM039176">
    <property type="protein sequence ID" value="KAH9718583.1"/>
    <property type="molecule type" value="Genomic_DNA"/>
</dbReference>
<keyword evidence="2" id="KW-1185">Reference proteome</keyword>
<organism evidence="1 2">
    <name type="scientific">Citrus sinensis</name>
    <name type="common">Sweet orange</name>
    <name type="synonym">Citrus aurantium var. sinensis</name>
    <dbReference type="NCBI Taxonomy" id="2711"/>
    <lineage>
        <taxon>Eukaryota</taxon>
        <taxon>Viridiplantae</taxon>
        <taxon>Streptophyta</taxon>
        <taxon>Embryophyta</taxon>
        <taxon>Tracheophyta</taxon>
        <taxon>Spermatophyta</taxon>
        <taxon>Magnoliopsida</taxon>
        <taxon>eudicotyledons</taxon>
        <taxon>Gunneridae</taxon>
        <taxon>Pentapetalae</taxon>
        <taxon>rosids</taxon>
        <taxon>malvids</taxon>
        <taxon>Sapindales</taxon>
        <taxon>Rutaceae</taxon>
        <taxon>Aurantioideae</taxon>
        <taxon>Citrus</taxon>
    </lineage>
</organism>
<sequence>MVDAIVSAVLEQLISVAAKEATEEVRLVVGVGQQVEKLKRNFRAIQAVLHDAEHRQVREEGVRLWLDQLKDTSYDMEDVLDEWITARLKRQTEGVDHDNALVPDKKKKKKKKKVCSFFPASSCFGFKQVFLRRDIALKIKAINQTLDDIAEQKDMFNFNVINSREKSEGMQSTSLIDVSEVRGRDEEMRTLKSMLLCQGSDQQTNTVQIFSMVGMGGIGKTTLAQLAYNDNDVINNFEIRVWVCVSDPFDEFSVAKAIIEELEGSATDLHELNSLLRRIGANIAGQKFFMVLDNLWTDDYRKWEPFRNCLMNGLRGSKILLTTRKETVARMMESTDIVYVQGLSEPECWSLFRRFAFSGRTPLECDQLEEIGRGIVRKCKGLPLAAKTIGSLLQFKRTKEEWQSVLDSEMWQLEEFERGLSAPLFLSYNDLPFEIKRCFSYCAIFPKGSSLKKDELVKLWMAQGYIVPKGNKEMEVIGLEYFDCLASRSFYQQFVKDDDNMVIGCTMHDVVHDFAQFLTNNECVALEVHGDEEPLSLINNSQDKLRHSILVLDKVASFPVSIFNAKKLRSLLIHSPLEVLSPVLKGLFDHLTCLRTLKIDGEDDGGENTVHDIPKEIEKLIHLRSLRLAGLKIEELPETCCKLFNLQTLDINECHRLKRLPQGVGSLVNLRHLVVSLNGDLDYLPKGVERLTSLRTLREFVVSSTGGKYCTKACKVEGLRQLNHLRGTLRIRGLGNVTDVEEAEKADLEKKKNIVGLELRFDKEEAATEGINEENEINHQAISEALRPPPDLEALEIMHYKGQTAFPSWIVSLNKLKKLKLSSCCKCEIMPPLGALPSLEILQIQRMESVKRVGVEFLGIESFNDYAPSSSLSLTAFPKLKELTLFHLDGCEEWDFGKEDVIIMPQLCYLDIRFCRKLKSLPDQLLQSSTLEKLRIIRAPILRERFKKDTGEDWSKISHIRDIQIDHEYVQGFGFDNRTTGRAYYIRLAMLPEREWPKWCWTCASS</sequence>
<evidence type="ECO:0000313" key="1">
    <source>
        <dbReference type="EMBL" id="KAH9718583.1"/>
    </source>
</evidence>
<accession>A0ACB8JLT5</accession>
<evidence type="ECO:0000313" key="2">
    <source>
        <dbReference type="Proteomes" id="UP000829398"/>
    </source>
</evidence>
<gene>
    <name evidence="1" type="ORF">KPL71_022278</name>
</gene>
<reference evidence="2" key="1">
    <citation type="journal article" date="2023" name="Hortic. Res.">
        <title>A chromosome-level phased genome enabling allele-level studies in sweet orange: a case study on citrus Huanglongbing tolerance.</title>
        <authorList>
            <person name="Wu B."/>
            <person name="Yu Q."/>
            <person name="Deng Z."/>
            <person name="Duan Y."/>
            <person name="Luo F."/>
            <person name="Gmitter F. Jr."/>
        </authorList>
    </citation>
    <scope>NUCLEOTIDE SEQUENCE [LARGE SCALE GENOMIC DNA]</scope>
    <source>
        <strain evidence="2">cv. Valencia</strain>
    </source>
</reference>
<proteinExistence type="predicted"/>
<name>A0ACB8JLT5_CITSI</name>
<dbReference type="Proteomes" id="UP000829398">
    <property type="component" value="Chromosome 7"/>
</dbReference>
<comment type="caution">
    <text evidence="1">The sequence shown here is derived from an EMBL/GenBank/DDBJ whole genome shotgun (WGS) entry which is preliminary data.</text>
</comment>